<protein>
    <submittedName>
        <fullName evidence="1">Uncharacterized protein</fullName>
    </submittedName>
</protein>
<dbReference type="EMBL" id="GBRH01252699">
    <property type="protein sequence ID" value="JAD45196.1"/>
    <property type="molecule type" value="Transcribed_RNA"/>
</dbReference>
<organism evidence="1">
    <name type="scientific">Arundo donax</name>
    <name type="common">Giant reed</name>
    <name type="synonym">Donax arundinaceus</name>
    <dbReference type="NCBI Taxonomy" id="35708"/>
    <lineage>
        <taxon>Eukaryota</taxon>
        <taxon>Viridiplantae</taxon>
        <taxon>Streptophyta</taxon>
        <taxon>Embryophyta</taxon>
        <taxon>Tracheophyta</taxon>
        <taxon>Spermatophyta</taxon>
        <taxon>Magnoliopsida</taxon>
        <taxon>Liliopsida</taxon>
        <taxon>Poales</taxon>
        <taxon>Poaceae</taxon>
        <taxon>PACMAD clade</taxon>
        <taxon>Arundinoideae</taxon>
        <taxon>Arundineae</taxon>
        <taxon>Arundo</taxon>
    </lineage>
</organism>
<accession>A0A0A9A280</accession>
<reference evidence="1" key="2">
    <citation type="journal article" date="2015" name="Data Brief">
        <title>Shoot transcriptome of the giant reed, Arundo donax.</title>
        <authorList>
            <person name="Barrero R.A."/>
            <person name="Guerrero F.D."/>
            <person name="Moolhuijzen P."/>
            <person name="Goolsby J.A."/>
            <person name="Tidwell J."/>
            <person name="Bellgard S.E."/>
            <person name="Bellgard M.I."/>
        </authorList>
    </citation>
    <scope>NUCLEOTIDE SEQUENCE</scope>
    <source>
        <tissue evidence="1">Shoot tissue taken approximately 20 cm above the soil surface</tissue>
    </source>
</reference>
<name>A0A0A9A280_ARUDO</name>
<dbReference type="AlphaFoldDB" id="A0A0A9A280"/>
<reference evidence="1" key="1">
    <citation type="submission" date="2014-09" db="EMBL/GenBank/DDBJ databases">
        <authorList>
            <person name="Magalhaes I.L.F."/>
            <person name="Oliveira U."/>
            <person name="Santos F.R."/>
            <person name="Vidigal T.H.D.A."/>
            <person name="Brescovit A.D."/>
            <person name="Santos A.J."/>
        </authorList>
    </citation>
    <scope>NUCLEOTIDE SEQUENCE</scope>
    <source>
        <tissue evidence="1">Shoot tissue taken approximately 20 cm above the soil surface</tissue>
    </source>
</reference>
<sequence>MISVQILMMIIFRGKNCANTGIYVHTISSQTCNCNACLISWRRRAWPTAASCRACT</sequence>
<evidence type="ECO:0000313" key="1">
    <source>
        <dbReference type="EMBL" id="JAD45196.1"/>
    </source>
</evidence>
<proteinExistence type="predicted"/>